<gene>
    <name evidence="1" type="ORF">Lbru_3174</name>
</gene>
<accession>A0A0W0S190</accession>
<keyword evidence="2" id="KW-1185">Reference proteome</keyword>
<proteinExistence type="predicted"/>
<protein>
    <submittedName>
        <fullName evidence="1">Uncharacterized protein</fullName>
    </submittedName>
</protein>
<sequence>MQFAEIRKAGFDEFRISVLLRKKGLKIFVIPNPTPEELYAYNPEIDKFVHMEDNRKYDVVPKGHFRGIQSGALVAYDEEAVASFLQDNIAIIEDENGEEPVEEYKWPMNPADFIDMVFRKNAKSKGMNILIHKIFQEMPERNRLYNLS</sequence>
<name>A0A0W0S190_9GAMM</name>
<organism evidence="1 2">
    <name type="scientific">Legionella brunensis</name>
    <dbReference type="NCBI Taxonomy" id="29422"/>
    <lineage>
        <taxon>Bacteria</taxon>
        <taxon>Pseudomonadati</taxon>
        <taxon>Pseudomonadota</taxon>
        <taxon>Gammaproteobacteria</taxon>
        <taxon>Legionellales</taxon>
        <taxon>Legionellaceae</taxon>
        <taxon>Legionella</taxon>
    </lineage>
</organism>
<reference evidence="1 2" key="1">
    <citation type="submission" date="2015-11" db="EMBL/GenBank/DDBJ databases">
        <title>Genomic analysis of 38 Legionella species identifies large and diverse effector repertoires.</title>
        <authorList>
            <person name="Burstein D."/>
            <person name="Amaro F."/>
            <person name="Zusman T."/>
            <person name="Lifshitz Z."/>
            <person name="Cohen O."/>
            <person name="Gilbert J.A."/>
            <person name="Pupko T."/>
            <person name="Shuman H.A."/>
            <person name="Segal G."/>
        </authorList>
    </citation>
    <scope>NUCLEOTIDE SEQUENCE [LARGE SCALE GENOMIC DNA]</scope>
    <source>
        <strain evidence="1 2">ATCC 43878</strain>
    </source>
</reference>
<dbReference type="AlphaFoldDB" id="A0A0W0S190"/>
<evidence type="ECO:0000313" key="2">
    <source>
        <dbReference type="Proteomes" id="UP000054742"/>
    </source>
</evidence>
<dbReference type="PATRIC" id="fig|29422.6.peg.3354"/>
<dbReference type="Proteomes" id="UP000054742">
    <property type="component" value="Unassembled WGS sequence"/>
</dbReference>
<dbReference type="EMBL" id="LNXV01000036">
    <property type="protein sequence ID" value="KTC77067.1"/>
    <property type="molecule type" value="Genomic_DNA"/>
</dbReference>
<comment type="caution">
    <text evidence="1">The sequence shown here is derived from an EMBL/GenBank/DDBJ whole genome shotgun (WGS) entry which is preliminary data.</text>
</comment>
<evidence type="ECO:0000313" key="1">
    <source>
        <dbReference type="EMBL" id="KTC77067.1"/>
    </source>
</evidence>
<dbReference type="RefSeq" id="WP_058443115.1">
    <property type="nucleotide sequence ID" value="NZ_LNXV01000036.1"/>
</dbReference>